<evidence type="ECO:0000256" key="3">
    <source>
        <dbReference type="PIRSR" id="PIRSR600183-50"/>
    </source>
</evidence>
<dbReference type="Pfam" id="PF02784">
    <property type="entry name" value="Orn_Arg_deC_N"/>
    <property type="match status" value="1"/>
</dbReference>
<dbReference type="GO" id="GO:0009089">
    <property type="term" value="P:lysine biosynthetic process via diaminopimelate"/>
    <property type="evidence" value="ECO:0007669"/>
    <property type="project" value="TreeGrafter"/>
</dbReference>
<evidence type="ECO:0000256" key="4">
    <source>
        <dbReference type="RuleBase" id="RU003737"/>
    </source>
</evidence>
<feature type="modified residue" description="N6-(pyridoxal phosphate)lysine" evidence="3">
    <location>
        <position position="51"/>
    </location>
</feature>
<evidence type="ECO:0000313" key="7">
    <source>
        <dbReference type="EMBL" id="NKZ08321.1"/>
    </source>
</evidence>
<evidence type="ECO:0000259" key="6">
    <source>
        <dbReference type="Pfam" id="PF02784"/>
    </source>
</evidence>
<comment type="cofactor">
    <cofactor evidence="1 3">
        <name>pyridoxal 5'-phosphate</name>
        <dbReference type="ChEBI" id="CHEBI:597326"/>
    </cofactor>
</comment>
<comment type="similarity">
    <text evidence="4">Belongs to the Orn/Lys/Arg decarboxylase class-II family.</text>
</comment>
<dbReference type="GO" id="GO:0008836">
    <property type="term" value="F:diaminopimelate decarboxylase activity"/>
    <property type="evidence" value="ECO:0007669"/>
    <property type="project" value="TreeGrafter"/>
</dbReference>
<gene>
    <name evidence="7" type="ORF">HGB48_31985</name>
</gene>
<evidence type="ECO:0000313" key="8">
    <source>
        <dbReference type="Proteomes" id="UP000579250"/>
    </source>
</evidence>
<dbReference type="InterPro" id="IPR029066">
    <property type="entry name" value="PLP-binding_barrel"/>
</dbReference>
<dbReference type="Gene3D" id="3.20.20.10">
    <property type="entry name" value="Alanine racemase"/>
    <property type="match status" value="1"/>
</dbReference>
<dbReference type="SUPFAM" id="SSF51419">
    <property type="entry name" value="PLP-binding barrel"/>
    <property type="match status" value="1"/>
</dbReference>
<dbReference type="Proteomes" id="UP000579250">
    <property type="component" value="Unassembled WGS sequence"/>
</dbReference>
<feature type="domain" description="Orn/DAP/Arg decarboxylase 2 N-terminal" evidence="6">
    <location>
        <begin position="38"/>
        <end position="285"/>
    </location>
</feature>
<dbReference type="InterPro" id="IPR000183">
    <property type="entry name" value="Orn/DAP/Arg_de-COase"/>
</dbReference>
<dbReference type="Pfam" id="PF00278">
    <property type="entry name" value="Orn_DAP_Arg_deC"/>
    <property type="match status" value="1"/>
</dbReference>
<dbReference type="Gene3D" id="2.40.37.10">
    <property type="entry name" value="Lyase, Ornithine Decarboxylase, Chain A, domain 1"/>
    <property type="match status" value="1"/>
</dbReference>
<dbReference type="EMBL" id="JAAXPI010000078">
    <property type="protein sequence ID" value="NKZ08321.1"/>
    <property type="molecule type" value="Genomic_DNA"/>
</dbReference>
<evidence type="ECO:0000256" key="1">
    <source>
        <dbReference type="ARBA" id="ARBA00001933"/>
    </source>
</evidence>
<reference evidence="7 8" key="1">
    <citation type="submission" date="2020-04" db="EMBL/GenBank/DDBJ databases">
        <title>MicrobeNet Type strains.</title>
        <authorList>
            <person name="Nicholson A.C."/>
        </authorList>
    </citation>
    <scope>NUCLEOTIDE SEQUENCE [LARGE SCALE GENOMIC DNA]</scope>
    <source>
        <strain evidence="7 8">ATCC BAA-277</strain>
    </source>
</reference>
<keyword evidence="8" id="KW-1185">Reference proteome</keyword>
<dbReference type="PANTHER" id="PTHR43727:SF2">
    <property type="entry name" value="GROUP IV DECARBOXYLASE"/>
    <property type="match status" value="1"/>
</dbReference>
<feature type="domain" description="Orn/DAP/Arg decarboxylase 2 C-terminal" evidence="5">
    <location>
        <begin position="22"/>
        <end position="377"/>
    </location>
</feature>
<name>A0A846Z7J4_9ACTN</name>
<dbReference type="PANTHER" id="PTHR43727">
    <property type="entry name" value="DIAMINOPIMELATE DECARBOXYLASE"/>
    <property type="match status" value="1"/>
</dbReference>
<evidence type="ECO:0000256" key="2">
    <source>
        <dbReference type="ARBA" id="ARBA00022898"/>
    </source>
</evidence>
<organism evidence="7 8">
    <name type="scientific">Actinomadura latina</name>
    <dbReference type="NCBI Taxonomy" id="163603"/>
    <lineage>
        <taxon>Bacteria</taxon>
        <taxon>Bacillati</taxon>
        <taxon>Actinomycetota</taxon>
        <taxon>Actinomycetes</taxon>
        <taxon>Streptosporangiales</taxon>
        <taxon>Thermomonosporaceae</taxon>
        <taxon>Actinomadura</taxon>
    </lineage>
</organism>
<proteinExistence type="inferred from homology"/>
<dbReference type="PRINTS" id="PR01179">
    <property type="entry name" value="ODADCRBXLASE"/>
</dbReference>
<feature type="active site" description="Proton donor" evidence="3">
    <location>
        <position position="350"/>
    </location>
</feature>
<evidence type="ECO:0000259" key="5">
    <source>
        <dbReference type="Pfam" id="PF00278"/>
    </source>
</evidence>
<keyword evidence="2 3" id="KW-0663">Pyridoxal phosphate</keyword>
<comment type="caution">
    <text evidence="7">The sequence shown here is derived from an EMBL/GenBank/DDBJ whole genome shotgun (WGS) entry which is preliminary data.</text>
</comment>
<dbReference type="InterPro" id="IPR009006">
    <property type="entry name" value="Ala_racemase/Decarboxylase_C"/>
</dbReference>
<sequence length="417" mass="43261">MPRARDEVPHARLTARYGTPLYVYDLDDVAEARSGLFASLPEDVDLYYALKANPHPDVVRALGAGAGGRGCGAEISSTGELAAVLDAGLTGADCLYTGPGKTERELDEAVGLGVRLFSTDSVTDVRRLDAVASRHGVRVEALLRINAESASAATAIRMTGTPSQFGFDAEVLGEALDELRRPGALGAVDITGMHFFPLSNSSDEDNLIAEFRHTLATAAALSRKFELPPRRLDIGGGFSAPYGVPGPRPRYPRLRGELAAALDAEFPGWRAGSPRVACESGRYLAGGCGTLLATVTNVKVSRGRTFVVTDAGINVFGGMSGLGRLLPVAVAPAGPAGRPAARATLTGPLCTPGDVLGREIELPALGPGDLVAIPNAGAYGPTASLLTFLGRPAPAEVTVRDGAVVSASRLVHHRSPL</sequence>
<protein>
    <submittedName>
        <fullName evidence="7">Type III PLP-dependent enzyme</fullName>
    </submittedName>
</protein>
<dbReference type="SUPFAM" id="SSF50621">
    <property type="entry name" value="Alanine racemase C-terminal domain-like"/>
    <property type="match status" value="1"/>
</dbReference>
<dbReference type="RefSeq" id="WP_067639797.1">
    <property type="nucleotide sequence ID" value="NZ_JAAXPI010000078.1"/>
</dbReference>
<dbReference type="InterPro" id="IPR022644">
    <property type="entry name" value="De-COase2_N"/>
</dbReference>
<dbReference type="InterPro" id="IPR022643">
    <property type="entry name" value="De-COase2_C"/>
</dbReference>
<accession>A0A846Z7J4</accession>
<dbReference type="AlphaFoldDB" id="A0A846Z7J4"/>